<keyword evidence="3" id="KW-1185">Reference proteome</keyword>
<protein>
    <submittedName>
        <fullName evidence="2">Putative F-box protein</fullName>
    </submittedName>
</protein>
<dbReference type="NCBIfam" id="TIGR01640">
    <property type="entry name" value="F_box_assoc_1"/>
    <property type="match status" value="1"/>
</dbReference>
<dbReference type="Proteomes" id="UP000250321">
    <property type="component" value="Unassembled WGS sequence"/>
</dbReference>
<gene>
    <name evidence="2" type="ORF">Pyn_17528</name>
</gene>
<dbReference type="PANTHER" id="PTHR31111">
    <property type="entry name" value="BNAA05G37150D PROTEIN-RELATED"/>
    <property type="match status" value="1"/>
</dbReference>
<dbReference type="STRING" id="2094558.A0A314UVS2"/>
<dbReference type="EMBL" id="PJQY01003272">
    <property type="protein sequence ID" value="PQM38819.1"/>
    <property type="molecule type" value="Genomic_DNA"/>
</dbReference>
<proteinExistence type="predicted"/>
<evidence type="ECO:0000313" key="2">
    <source>
        <dbReference type="EMBL" id="PQM38819.1"/>
    </source>
</evidence>
<accession>A0A314UVS2</accession>
<organism evidence="2 3">
    <name type="scientific">Prunus yedoensis var. nudiflora</name>
    <dbReference type="NCBI Taxonomy" id="2094558"/>
    <lineage>
        <taxon>Eukaryota</taxon>
        <taxon>Viridiplantae</taxon>
        <taxon>Streptophyta</taxon>
        <taxon>Embryophyta</taxon>
        <taxon>Tracheophyta</taxon>
        <taxon>Spermatophyta</taxon>
        <taxon>Magnoliopsida</taxon>
        <taxon>eudicotyledons</taxon>
        <taxon>Gunneridae</taxon>
        <taxon>Pentapetalae</taxon>
        <taxon>rosids</taxon>
        <taxon>fabids</taxon>
        <taxon>Rosales</taxon>
        <taxon>Rosaceae</taxon>
        <taxon>Amygdaloideae</taxon>
        <taxon>Amygdaleae</taxon>
        <taxon>Prunus</taxon>
    </lineage>
</organism>
<feature type="domain" description="F-box associated beta-propeller type 1" evidence="1">
    <location>
        <begin position="34"/>
        <end position="339"/>
    </location>
</feature>
<dbReference type="OrthoDB" id="1149287at2759"/>
<reference evidence="2 3" key="1">
    <citation type="submission" date="2018-02" db="EMBL/GenBank/DDBJ databases">
        <title>Draft genome of wild Prunus yedoensis var. nudiflora.</title>
        <authorList>
            <person name="Baek S."/>
            <person name="Kim J.-H."/>
            <person name="Choi K."/>
            <person name="Kim G.-B."/>
            <person name="Cho A."/>
            <person name="Jang H."/>
            <person name="Shin C.-H."/>
            <person name="Yu H.-J."/>
            <person name="Mun J.-H."/>
        </authorList>
    </citation>
    <scope>NUCLEOTIDE SEQUENCE [LARGE SCALE GENOMIC DNA]</scope>
    <source>
        <strain evidence="3">cv. Jeju island</strain>
        <tissue evidence="2">Leaf</tissue>
    </source>
</reference>
<dbReference type="InterPro" id="IPR006527">
    <property type="entry name" value="F-box-assoc_dom_typ1"/>
</dbReference>
<dbReference type="PANTHER" id="PTHR31111:SF136">
    <property type="entry name" value="F-BOX ASSOCIATED DOMAIN-CONTAINING PROTEIN"/>
    <property type="match status" value="1"/>
</dbReference>
<evidence type="ECO:0000259" key="1">
    <source>
        <dbReference type="Pfam" id="PF07734"/>
    </source>
</evidence>
<dbReference type="AlphaFoldDB" id="A0A314UVS2"/>
<dbReference type="InterPro" id="IPR017451">
    <property type="entry name" value="F-box-assoc_interact_dom"/>
</dbReference>
<dbReference type="Pfam" id="PF07734">
    <property type="entry name" value="FBA_1"/>
    <property type="match status" value="1"/>
</dbReference>
<sequence length="383" mass="43558">MLTFCEYDGDGDGDGEHIYRFVLSRVEDINVPLSMSEEELSVVGHCHGIICVATFADYGKVFLWNPAIQEFKLLPSQKYLPDMMSLLEQGIPYTPNSSRLISGMGFGYDPISKAYKAVNIMFSWSQTHAHTNYSVVIYPLRAEVYTLGTSEDSSCWREIKAYSLETETTFPWPESFQIYLKGVCYWLGIEQQKEFMDDEETLHDQNEIRQVIVSFDMSGEVFDELVLPDELLEANNCYIFPGLYMYLMVWNESSISLCGLRNNSNGIRCFGMWLMLMEDGFGDCVWTKYVDFELTVNLSPMLMGLKACSWALAFSKSDHLLVVEFSGCTVCYNIRTKNRMSLPTIQTATGYYDPLENPICGREYNGPVYANSIVSVLGGRQQA</sequence>
<comment type="caution">
    <text evidence="2">The sequence shown here is derived from an EMBL/GenBank/DDBJ whole genome shotgun (WGS) entry which is preliminary data.</text>
</comment>
<evidence type="ECO:0000313" key="3">
    <source>
        <dbReference type="Proteomes" id="UP000250321"/>
    </source>
</evidence>
<name>A0A314UVS2_PRUYE</name>